<evidence type="ECO:0000313" key="2">
    <source>
        <dbReference type="Proteomes" id="UP001162992"/>
    </source>
</evidence>
<accession>A0ACC2CMA2</accession>
<proteinExistence type="predicted"/>
<name>A0ACC2CMA2_DIPCM</name>
<organism evidence="1 2">
    <name type="scientific">Diphasiastrum complanatum</name>
    <name type="common">Issler's clubmoss</name>
    <name type="synonym">Lycopodium complanatum</name>
    <dbReference type="NCBI Taxonomy" id="34168"/>
    <lineage>
        <taxon>Eukaryota</taxon>
        <taxon>Viridiplantae</taxon>
        <taxon>Streptophyta</taxon>
        <taxon>Embryophyta</taxon>
        <taxon>Tracheophyta</taxon>
        <taxon>Lycopodiopsida</taxon>
        <taxon>Lycopodiales</taxon>
        <taxon>Lycopodiaceae</taxon>
        <taxon>Lycopodioideae</taxon>
        <taxon>Diphasiastrum</taxon>
    </lineage>
</organism>
<dbReference type="Proteomes" id="UP001162992">
    <property type="component" value="Chromosome 9"/>
</dbReference>
<evidence type="ECO:0000313" key="1">
    <source>
        <dbReference type="EMBL" id="KAJ7543097.1"/>
    </source>
</evidence>
<keyword evidence="2" id="KW-1185">Reference proteome</keyword>
<dbReference type="EMBL" id="CM055100">
    <property type="protein sequence ID" value="KAJ7543097.1"/>
    <property type="molecule type" value="Genomic_DNA"/>
</dbReference>
<protein>
    <submittedName>
        <fullName evidence="1">Uncharacterized protein</fullName>
    </submittedName>
</protein>
<reference evidence="2" key="1">
    <citation type="journal article" date="2024" name="Proc. Natl. Acad. Sci. U.S.A.">
        <title>Extraordinary preservation of gene collinearity over three hundred million years revealed in homosporous lycophytes.</title>
        <authorList>
            <person name="Li C."/>
            <person name="Wickell D."/>
            <person name="Kuo L.Y."/>
            <person name="Chen X."/>
            <person name="Nie B."/>
            <person name="Liao X."/>
            <person name="Peng D."/>
            <person name="Ji J."/>
            <person name="Jenkins J."/>
            <person name="Williams M."/>
            <person name="Shu S."/>
            <person name="Plott C."/>
            <person name="Barry K."/>
            <person name="Rajasekar S."/>
            <person name="Grimwood J."/>
            <person name="Han X."/>
            <person name="Sun S."/>
            <person name="Hou Z."/>
            <person name="He W."/>
            <person name="Dai G."/>
            <person name="Sun C."/>
            <person name="Schmutz J."/>
            <person name="Leebens-Mack J.H."/>
            <person name="Li F.W."/>
            <person name="Wang L."/>
        </authorList>
    </citation>
    <scope>NUCLEOTIDE SEQUENCE [LARGE SCALE GENOMIC DNA]</scope>
    <source>
        <strain evidence="2">cv. PW_Plant_1</strain>
    </source>
</reference>
<gene>
    <name evidence="1" type="ORF">O6H91_09G024900</name>
</gene>
<sequence length="248" mass="27013">MGVDSLLLQLKAEIPLQSENAILPLNKKVGLVIVDEVKGFCCVGSGNLAPVSPNVQISKMVDETLMIAQEFSTRGWPMLVFLDTHDASKPEPPYPPHCIQGSGEENLVPALAWLEQVPHAVLCRKDCIDGFIGAIRKDGSNMVVDWIKEQQIQLILVVGICTDICVLDFVVSVLSARNHGLLSPLEEVLVYSEACATFSLPANIAKHHGALAHPQDVMHYMGLYFAKSRGARIVGNISYESVCTIENP</sequence>
<comment type="caution">
    <text evidence="1">The sequence shown here is derived from an EMBL/GenBank/DDBJ whole genome shotgun (WGS) entry which is preliminary data.</text>
</comment>